<protein>
    <submittedName>
        <fullName evidence="2">Uncharacterized protein</fullName>
    </submittedName>
</protein>
<gene>
    <name evidence="2" type="ORF">GH984_03535</name>
</gene>
<reference evidence="2 3" key="1">
    <citation type="submission" date="2019-11" db="EMBL/GenBank/DDBJ databases">
        <authorList>
            <person name="Zhang X.Y."/>
        </authorList>
    </citation>
    <scope>NUCLEOTIDE SEQUENCE [LARGE SCALE GENOMIC DNA]</scope>
    <source>
        <strain evidence="2 3">C176</strain>
    </source>
</reference>
<dbReference type="RefSeq" id="WP_153718839.1">
    <property type="nucleotide sequence ID" value="NZ_WJPP01000002.1"/>
</dbReference>
<proteinExistence type="predicted"/>
<accession>A0A6N7QRJ6</accession>
<comment type="caution">
    <text evidence="2">The sequence shown here is derived from an EMBL/GenBank/DDBJ whole genome shotgun (WGS) entry which is preliminary data.</text>
</comment>
<keyword evidence="1" id="KW-1133">Transmembrane helix</keyword>
<name>A0A6N7QRJ6_9GAMM</name>
<keyword evidence="1" id="KW-0472">Membrane</keyword>
<keyword evidence="3" id="KW-1185">Reference proteome</keyword>
<organism evidence="2 3">
    <name type="scientific">Spiribacter salilacus</name>
    <dbReference type="NCBI Taxonomy" id="2664894"/>
    <lineage>
        <taxon>Bacteria</taxon>
        <taxon>Pseudomonadati</taxon>
        <taxon>Pseudomonadota</taxon>
        <taxon>Gammaproteobacteria</taxon>
        <taxon>Chromatiales</taxon>
        <taxon>Ectothiorhodospiraceae</taxon>
        <taxon>Spiribacter</taxon>
    </lineage>
</organism>
<dbReference type="AlphaFoldDB" id="A0A6N7QRJ6"/>
<dbReference type="Proteomes" id="UP000433788">
    <property type="component" value="Unassembled WGS sequence"/>
</dbReference>
<feature type="transmembrane region" description="Helical" evidence="1">
    <location>
        <begin position="131"/>
        <end position="154"/>
    </location>
</feature>
<evidence type="ECO:0000313" key="3">
    <source>
        <dbReference type="Proteomes" id="UP000433788"/>
    </source>
</evidence>
<dbReference type="EMBL" id="WJPP01000002">
    <property type="protein sequence ID" value="MRH77768.1"/>
    <property type="molecule type" value="Genomic_DNA"/>
</dbReference>
<evidence type="ECO:0000313" key="2">
    <source>
        <dbReference type="EMBL" id="MRH77768.1"/>
    </source>
</evidence>
<keyword evidence="1" id="KW-0812">Transmembrane</keyword>
<evidence type="ECO:0000256" key="1">
    <source>
        <dbReference type="SAM" id="Phobius"/>
    </source>
</evidence>
<sequence>MGFLKIGEKDKDGRQKRIEHTGRYLRVSRTGGVALRAHVKAGGINITGNTRHGLRLSTRLAKNTQIAMQNGRFILRGRYGSDAARINLSKTGVTVSTKTPIGAINWVKPGRSSVKIAGVQMRGQKAAVMQLIYLVWMAVASSLRMIFGGLNAVVQMLHSKERLGLALDEVKPVGEALIQQLNVDLTQEPARDLFAGLVFIVTALGRGQTQFQPNELGMPKPQTAVEHALLDDMTVAGTQIVGWLNARVDDPLAVLGVMQQLAVALAARADTGFKSEALLSLDDACLASGPRTVLQDEMIDLLAEIFAVDFAIEGE</sequence>